<dbReference type="AlphaFoldDB" id="A0A7W6F8H0"/>
<evidence type="ECO:0000313" key="3">
    <source>
        <dbReference type="Proteomes" id="UP000517759"/>
    </source>
</evidence>
<comment type="caution">
    <text evidence="2">The sequence shown here is derived from an EMBL/GenBank/DDBJ whole genome shotgun (WGS) entry which is preliminary data.</text>
</comment>
<gene>
    <name evidence="1" type="ORF">GCM10007884_16260</name>
    <name evidence="2" type="ORF">GGR33_003948</name>
</gene>
<evidence type="ECO:0000313" key="2">
    <source>
        <dbReference type="EMBL" id="MBB3904429.1"/>
    </source>
</evidence>
<dbReference type="Proteomes" id="UP001156881">
    <property type="component" value="Unassembled WGS sequence"/>
</dbReference>
<evidence type="ECO:0008006" key="5">
    <source>
        <dbReference type="Google" id="ProtNLM"/>
    </source>
</evidence>
<dbReference type="EMBL" id="JACIDN010000007">
    <property type="protein sequence ID" value="MBB3904429.1"/>
    <property type="molecule type" value="Genomic_DNA"/>
</dbReference>
<protein>
    <recommendedName>
        <fullName evidence="5">Anti-sigma factor</fullName>
    </recommendedName>
</protein>
<reference evidence="1" key="1">
    <citation type="journal article" date="2014" name="Int. J. Syst. Evol. Microbiol.">
        <title>Complete genome of a new Firmicutes species belonging to the dominant human colonic microbiota ('Ruminococcus bicirculans') reveals two chromosomes and a selective capacity to utilize plant glucans.</title>
        <authorList>
            <consortium name="NISC Comparative Sequencing Program"/>
            <person name="Wegmann U."/>
            <person name="Louis P."/>
            <person name="Goesmann A."/>
            <person name="Henrissat B."/>
            <person name="Duncan S.H."/>
            <person name="Flint H.J."/>
        </authorList>
    </citation>
    <scope>NUCLEOTIDE SEQUENCE</scope>
    <source>
        <strain evidence="1">NBRC 107710</strain>
    </source>
</reference>
<proteinExistence type="predicted"/>
<organism evidence="2 3">
    <name type="scientific">Methylobacterium brachythecii</name>
    <dbReference type="NCBI Taxonomy" id="1176177"/>
    <lineage>
        <taxon>Bacteria</taxon>
        <taxon>Pseudomonadati</taxon>
        <taxon>Pseudomonadota</taxon>
        <taxon>Alphaproteobacteria</taxon>
        <taxon>Hyphomicrobiales</taxon>
        <taxon>Methylobacteriaceae</taxon>
        <taxon>Methylobacterium</taxon>
    </lineage>
</organism>
<accession>A0A7W6F8H0</accession>
<evidence type="ECO:0000313" key="4">
    <source>
        <dbReference type="Proteomes" id="UP001156881"/>
    </source>
</evidence>
<evidence type="ECO:0000313" key="1">
    <source>
        <dbReference type="EMBL" id="GLS43641.1"/>
    </source>
</evidence>
<keyword evidence="4" id="KW-1185">Reference proteome</keyword>
<name>A0A7W6F8H0_9HYPH</name>
<dbReference type="EMBL" id="BSPG01000006">
    <property type="protein sequence ID" value="GLS43641.1"/>
    <property type="molecule type" value="Genomic_DNA"/>
</dbReference>
<sequence length="224" mass="23798">MTAREPGEDQTPDEVDLLLPWHAVERLSHEEAEQVEAALRADPERARHLEIAREERAETVALNQGLGTPSRAARDALFARIAAEGRAPAKGFSGRWGDWLASLSPHSLAWSGAAAALVIAVQAGLLTKAYLGTAPGAYETASAPSPASQQGVFVLIAFAPAAPAERIEALLREAHAVIVDGPLPGGVYRLRIGERGETATKTIERLRSETTLVRLVAPVSPAVR</sequence>
<dbReference type="RefSeq" id="WP_183508250.1">
    <property type="nucleotide sequence ID" value="NZ_BSPG01000006.1"/>
</dbReference>
<reference evidence="4" key="2">
    <citation type="journal article" date="2019" name="Int. J. Syst. Evol. Microbiol.">
        <title>The Global Catalogue of Microorganisms (GCM) 10K type strain sequencing project: providing services to taxonomists for standard genome sequencing and annotation.</title>
        <authorList>
            <consortium name="The Broad Institute Genomics Platform"/>
            <consortium name="The Broad Institute Genome Sequencing Center for Infectious Disease"/>
            <person name="Wu L."/>
            <person name="Ma J."/>
        </authorList>
    </citation>
    <scope>NUCLEOTIDE SEQUENCE [LARGE SCALE GENOMIC DNA]</scope>
    <source>
        <strain evidence="4">NBRC 107710</strain>
    </source>
</reference>
<reference evidence="1" key="4">
    <citation type="submission" date="2023-01" db="EMBL/GenBank/DDBJ databases">
        <title>Draft genome sequence of Methylobacterium brachythecii strain NBRC 107710.</title>
        <authorList>
            <person name="Sun Q."/>
            <person name="Mori K."/>
        </authorList>
    </citation>
    <scope>NUCLEOTIDE SEQUENCE</scope>
    <source>
        <strain evidence="1">NBRC 107710</strain>
    </source>
</reference>
<reference evidence="2 3" key="3">
    <citation type="submission" date="2020-08" db="EMBL/GenBank/DDBJ databases">
        <title>Genomic Encyclopedia of Type Strains, Phase IV (KMG-IV): sequencing the most valuable type-strain genomes for metagenomic binning, comparative biology and taxonomic classification.</title>
        <authorList>
            <person name="Goeker M."/>
        </authorList>
    </citation>
    <scope>NUCLEOTIDE SEQUENCE [LARGE SCALE GENOMIC DNA]</scope>
    <source>
        <strain evidence="2 3">DSM 24105</strain>
    </source>
</reference>
<dbReference type="Proteomes" id="UP000517759">
    <property type="component" value="Unassembled WGS sequence"/>
</dbReference>